<dbReference type="OrthoDB" id="3682664at2759"/>
<evidence type="ECO:0000313" key="2">
    <source>
        <dbReference type="EMBL" id="KAF2745969.1"/>
    </source>
</evidence>
<dbReference type="AlphaFoldDB" id="A0A6A6V8G4"/>
<feature type="region of interest" description="Disordered" evidence="1">
    <location>
        <begin position="1"/>
        <end position="20"/>
    </location>
</feature>
<gene>
    <name evidence="2" type="ORF">M011DRAFT_128583</name>
</gene>
<dbReference type="InterPro" id="IPR006771">
    <property type="entry name" value="CetA-like"/>
</dbReference>
<dbReference type="Pfam" id="PF04681">
    <property type="entry name" value="Bys1"/>
    <property type="match status" value="1"/>
</dbReference>
<evidence type="ECO:0000256" key="1">
    <source>
        <dbReference type="SAM" id="MobiDB-lite"/>
    </source>
</evidence>
<protein>
    <submittedName>
        <fullName evidence="2">Uncharacterized protein</fullName>
    </submittedName>
</protein>
<evidence type="ECO:0000313" key="3">
    <source>
        <dbReference type="Proteomes" id="UP000799440"/>
    </source>
</evidence>
<reference evidence="2" key="1">
    <citation type="journal article" date="2020" name="Stud. Mycol.">
        <title>101 Dothideomycetes genomes: a test case for predicting lifestyles and emergence of pathogens.</title>
        <authorList>
            <person name="Haridas S."/>
            <person name="Albert R."/>
            <person name="Binder M."/>
            <person name="Bloem J."/>
            <person name="Labutti K."/>
            <person name="Salamov A."/>
            <person name="Andreopoulos B."/>
            <person name="Baker S."/>
            <person name="Barry K."/>
            <person name="Bills G."/>
            <person name="Bluhm B."/>
            <person name="Cannon C."/>
            <person name="Castanera R."/>
            <person name="Culley D."/>
            <person name="Daum C."/>
            <person name="Ezra D."/>
            <person name="Gonzalez J."/>
            <person name="Henrissat B."/>
            <person name="Kuo A."/>
            <person name="Liang C."/>
            <person name="Lipzen A."/>
            <person name="Lutzoni F."/>
            <person name="Magnuson J."/>
            <person name="Mondo S."/>
            <person name="Nolan M."/>
            <person name="Ohm R."/>
            <person name="Pangilinan J."/>
            <person name="Park H.-J."/>
            <person name="Ramirez L."/>
            <person name="Alfaro M."/>
            <person name="Sun H."/>
            <person name="Tritt A."/>
            <person name="Yoshinaga Y."/>
            <person name="Zwiers L.-H."/>
            <person name="Turgeon B."/>
            <person name="Goodwin S."/>
            <person name="Spatafora J."/>
            <person name="Crous P."/>
            <person name="Grigoriev I."/>
        </authorList>
    </citation>
    <scope>NUCLEOTIDE SEQUENCE</scope>
    <source>
        <strain evidence="2">CBS 119925</strain>
    </source>
</reference>
<accession>A0A6A6V8G4</accession>
<sequence>MNSRLRVPTSDKPPKVPPPSARAISAVITNNCPFNIYLNTASCLTNYASPSSLLRPSTSTTGWTNMTYALNDNCGHTIKLSRTLDFEGEIYQIEYSVDKGIVWYNLSAIDGDPFWEVQRALEVQGSQCERLVCEAGENEVGCAWPLMADCRARMGNDVRFVLC</sequence>
<dbReference type="Proteomes" id="UP000799440">
    <property type="component" value="Unassembled WGS sequence"/>
</dbReference>
<organism evidence="2 3">
    <name type="scientific">Sporormia fimetaria CBS 119925</name>
    <dbReference type="NCBI Taxonomy" id="1340428"/>
    <lineage>
        <taxon>Eukaryota</taxon>
        <taxon>Fungi</taxon>
        <taxon>Dikarya</taxon>
        <taxon>Ascomycota</taxon>
        <taxon>Pezizomycotina</taxon>
        <taxon>Dothideomycetes</taxon>
        <taxon>Pleosporomycetidae</taxon>
        <taxon>Pleosporales</taxon>
        <taxon>Sporormiaceae</taxon>
        <taxon>Sporormia</taxon>
    </lineage>
</organism>
<name>A0A6A6V8G4_9PLEO</name>
<dbReference type="PANTHER" id="PTHR36195:SF4">
    <property type="entry name" value="DOMAIN PROTEIN, PUTATIVE (AFU_ORTHOLOGUE AFUA_5G01990)-RELATED"/>
    <property type="match status" value="1"/>
</dbReference>
<dbReference type="EMBL" id="MU006580">
    <property type="protein sequence ID" value="KAF2745969.1"/>
    <property type="molecule type" value="Genomic_DNA"/>
</dbReference>
<dbReference type="PANTHER" id="PTHR36195">
    <property type="entry name" value="DOMAIN PROTEIN, PUTATIVE (AFU_ORTHOLOGUE AFUA_5G01990)-RELATED-RELATED"/>
    <property type="match status" value="1"/>
</dbReference>
<proteinExistence type="predicted"/>
<keyword evidence="3" id="KW-1185">Reference proteome</keyword>